<comment type="function">
    <text evidence="6">Removes the formyl group from the N-terminal Met of newly synthesized proteins. Requires at least a dipeptide for an efficient rate of reaction. N-terminal L-methionine is a prerequisite for activity but the enzyme has broad specificity at other positions.</text>
</comment>
<reference evidence="7" key="2">
    <citation type="journal article" date="2021" name="PeerJ">
        <title>Extensive microbial diversity within the chicken gut microbiome revealed by metagenomics and culture.</title>
        <authorList>
            <person name="Gilroy R."/>
            <person name="Ravi A."/>
            <person name="Getino M."/>
            <person name="Pursley I."/>
            <person name="Horton D.L."/>
            <person name="Alikhan N.F."/>
            <person name="Baker D."/>
            <person name="Gharbi K."/>
            <person name="Hall N."/>
            <person name="Watson M."/>
            <person name="Adriaenssens E.M."/>
            <person name="Foster-Nyarko E."/>
            <person name="Jarju S."/>
            <person name="Secka A."/>
            <person name="Antonio M."/>
            <person name="Oren A."/>
            <person name="Chaudhuri R.R."/>
            <person name="La Ragione R."/>
            <person name="Hildebrand F."/>
            <person name="Pallen M.J."/>
        </authorList>
    </citation>
    <scope>NUCLEOTIDE SEQUENCE</scope>
    <source>
        <strain evidence="7">10532</strain>
    </source>
</reference>
<dbReference type="EMBL" id="JADIMM010000111">
    <property type="protein sequence ID" value="MBO8458509.1"/>
    <property type="molecule type" value="Genomic_DNA"/>
</dbReference>
<feature type="active site" evidence="6">
    <location>
        <position position="130"/>
    </location>
</feature>
<dbReference type="GO" id="GO:0006412">
    <property type="term" value="P:translation"/>
    <property type="evidence" value="ECO:0007669"/>
    <property type="project" value="UniProtKB-UniRule"/>
</dbReference>
<dbReference type="Pfam" id="PF01327">
    <property type="entry name" value="Pep_deformylase"/>
    <property type="match status" value="1"/>
</dbReference>
<dbReference type="HAMAP" id="MF_00163">
    <property type="entry name" value="Pep_deformylase"/>
    <property type="match status" value="1"/>
</dbReference>
<organism evidence="7 8">
    <name type="scientific">Candidatus Gallitreponema excrementavium</name>
    <dbReference type="NCBI Taxonomy" id="2840840"/>
    <lineage>
        <taxon>Bacteria</taxon>
        <taxon>Pseudomonadati</taxon>
        <taxon>Spirochaetota</taxon>
        <taxon>Spirochaetia</taxon>
        <taxon>Spirochaetales</taxon>
        <taxon>Candidatus Gallitreponema</taxon>
    </lineage>
</organism>
<comment type="caution">
    <text evidence="7">The sequence shown here is derived from an EMBL/GenBank/DDBJ whole genome shotgun (WGS) entry which is preliminary data.</text>
</comment>
<gene>
    <name evidence="6 7" type="primary">def</name>
    <name evidence="7" type="ORF">IAA81_09840</name>
</gene>
<keyword evidence="2 6" id="KW-0479">Metal-binding</keyword>
<dbReference type="PIRSF" id="PIRSF004749">
    <property type="entry name" value="Pep_def"/>
    <property type="match status" value="1"/>
</dbReference>
<name>A0A9D9N309_9SPIR</name>
<accession>A0A9D9N309</accession>
<dbReference type="InterPro" id="IPR036821">
    <property type="entry name" value="Peptide_deformylase_sf"/>
</dbReference>
<dbReference type="PRINTS" id="PR01576">
    <property type="entry name" value="PDEFORMYLASE"/>
</dbReference>
<evidence type="ECO:0000313" key="8">
    <source>
        <dbReference type="Proteomes" id="UP000823638"/>
    </source>
</evidence>
<reference evidence="7" key="1">
    <citation type="submission" date="2020-10" db="EMBL/GenBank/DDBJ databases">
        <authorList>
            <person name="Gilroy R."/>
        </authorList>
    </citation>
    <scope>NUCLEOTIDE SEQUENCE</scope>
    <source>
        <strain evidence="7">10532</strain>
    </source>
</reference>
<dbReference type="GO" id="GO:0042586">
    <property type="term" value="F:peptide deformylase activity"/>
    <property type="evidence" value="ECO:0007669"/>
    <property type="project" value="UniProtKB-UniRule"/>
</dbReference>
<dbReference type="NCBIfam" id="NF001159">
    <property type="entry name" value="PRK00150.1-3"/>
    <property type="match status" value="1"/>
</dbReference>
<feature type="binding site" evidence="6">
    <location>
        <position position="87"/>
    </location>
    <ligand>
        <name>Fe cation</name>
        <dbReference type="ChEBI" id="CHEBI:24875"/>
    </ligand>
</feature>
<evidence type="ECO:0000256" key="1">
    <source>
        <dbReference type="ARBA" id="ARBA00010759"/>
    </source>
</evidence>
<dbReference type="SUPFAM" id="SSF56420">
    <property type="entry name" value="Peptide deformylase"/>
    <property type="match status" value="1"/>
</dbReference>
<keyword evidence="5 6" id="KW-0408">Iron</keyword>
<dbReference type="InterPro" id="IPR023635">
    <property type="entry name" value="Peptide_deformylase"/>
</dbReference>
<dbReference type="EC" id="3.5.1.88" evidence="6"/>
<feature type="binding site" evidence="6">
    <location>
        <position position="133"/>
    </location>
    <ligand>
        <name>Fe cation</name>
        <dbReference type="ChEBI" id="CHEBI:24875"/>
    </ligand>
</feature>
<keyword evidence="4 6" id="KW-0648">Protein biosynthesis</keyword>
<comment type="cofactor">
    <cofactor evidence="6">
        <name>Fe(2+)</name>
        <dbReference type="ChEBI" id="CHEBI:29033"/>
    </cofactor>
    <text evidence="6">Binds 1 Fe(2+) ion.</text>
</comment>
<evidence type="ECO:0000256" key="2">
    <source>
        <dbReference type="ARBA" id="ARBA00022723"/>
    </source>
</evidence>
<evidence type="ECO:0000256" key="5">
    <source>
        <dbReference type="ARBA" id="ARBA00023004"/>
    </source>
</evidence>
<evidence type="ECO:0000313" key="7">
    <source>
        <dbReference type="EMBL" id="MBO8458509.1"/>
    </source>
</evidence>
<dbReference type="AlphaFoldDB" id="A0A9D9N309"/>
<evidence type="ECO:0000256" key="6">
    <source>
        <dbReference type="HAMAP-Rule" id="MF_00163"/>
    </source>
</evidence>
<feature type="binding site" evidence="6">
    <location>
        <position position="129"/>
    </location>
    <ligand>
        <name>Fe cation</name>
        <dbReference type="ChEBI" id="CHEBI:24875"/>
    </ligand>
</feature>
<dbReference type="GO" id="GO:0046872">
    <property type="term" value="F:metal ion binding"/>
    <property type="evidence" value="ECO:0007669"/>
    <property type="project" value="UniProtKB-KW"/>
</dbReference>
<keyword evidence="3 6" id="KW-0378">Hydrolase</keyword>
<dbReference type="FunFam" id="3.90.45.10:FF:000005">
    <property type="entry name" value="Peptide deformylase"/>
    <property type="match status" value="1"/>
</dbReference>
<comment type="catalytic activity">
    <reaction evidence="6">
        <text>N-terminal N-formyl-L-methionyl-[peptide] + H2O = N-terminal L-methionyl-[peptide] + formate</text>
        <dbReference type="Rhea" id="RHEA:24420"/>
        <dbReference type="Rhea" id="RHEA-COMP:10639"/>
        <dbReference type="Rhea" id="RHEA-COMP:10640"/>
        <dbReference type="ChEBI" id="CHEBI:15377"/>
        <dbReference type="ChEBI" id="CHEBI:15740"/>
        <dbReference type="ChEBI" id="CHEBI:49298"/>
        <dbReference type="ChEBI" id="CHEBI:64731"/>
        <dbReference type="EC" id="3.5.1.88"/>
    </reaction>
</comment>
<comment type="similarity">
    <text evidence="1 6">Belongs to the polypeptide deformylase family.</text>
</comment>
<dbReference type="NCBIfam" id="TIGR00079">
    <property type="entry name" value="pept_deformyl"/>
    <property type="match status" value="1"/>
</dbReference>
<evidence type="ECO:0000256" key="3">
    <source>
        <dbReference type="ARBA" id="ARBA00022801"/>
    </source>
</evidence>
<protein>
    <recommendedName>
        <fullName evidence="6">Peptide deformylase</fullName>
        <shortName evidence="6">PDF</shortName>
        <ecNumber evidence="6">3.5.1.88</ecNumber>
    </recommendedName>
    <alternativeName>
        <fullName evidence="6">Polypeptide deformylase</fullName>
    </alternativeName>
</protein>
<dbReference type="Proteomes" id="UP000823638">
    <property type="component" value="Unassembled WGS sequence"/>
</dbReference>
<sequence length="168" mass="19126">MKIYCVGDEILNKVAEPVKNIDSSIKELSREMIETMHKANGIGLAAPQVGLSLRMFVTDVEDDSPRVFINPQIIKTSIEENTYEEGCLSVPGIWAEVKRPAEVTIQAYNEKGNPFTLEARGMLARCIQHEYDHLNGILFINKVDEKKREKILSALEKKAKKQQKKQRR</sequence>
<evidence type="ECO:0000256" key="4">
    <source>
        <dbReference type="ARBA" id="ARBA00022917"/>
    </source>
</evidence>
<proteinExistence type="inferred from homology"/>
<dbReference type="PANTHER" id="PTHR10458">
    <property type="entry name" value="PEPTIDE DEFORMYLASE"/>
    <property type="match status" value="1"/>
</dbReference>
<dbReference type="Gene3D" id="3.90.45.10">
    <property type="entry name" value="Peptide deformylase"/>
    <property type="match status" value="1"/>
</dbReference>
<dbReference type="PANTHER" id="PTHR10458:SF22">
    <property type="entry name" value="PEPTIDE DEFORMYLASE"/>
    <property type="match status" value="1"/>
</dbReference>
<dbReference type="CDD" id="cd00487">
    <property type="entry name" value="Pep_deformylase"/>
    <property type="match status" value="1"/>
</dbReference>